<dbReference type="EMBL" id="CM031816">
    <property type="protein sequence ID" value="KAG6644738.1"/>
    <property type="molecule type" value="Genomic_DNA"/>
</dbReference>
<accession>A0A8T1PR89</accession>
<dbReference type="CDD" id="cd04369">
    <property type="entry name" value="Bromodomain"/>
    <property type="match status" value="1"/>
</dbReference>
<feature type="compositionally biased region" description="Polar residues" evidence="3">
    <location>
        <begin position="1"/>
        <end position="11"/>
    </location>
</feature>
<sequence>MGETSETTMQLQKKKQKKKGRPSLLDLQKRSLKQQKQQQDPNSFNLISIPTRRSIRRNPFPDEPECFSGEDDERKKKKHKLLNGLDPHPYYPTLSPNSSTLDLNPDGSYSNANIEDTEAALNRRKISVFNHGSDAVDEKVLKATDTLHGSKVDSGPTTPLPDKKLLVFILDRLQKKDTRGVFSEPVDPEQLPDYHDIIENPMDFETVRKKLDGGAYANLEQFEKDVFLICKNAMQYNAPDTIFFRQARTMQELAKKDLENLRQDSDDNEPQPKVVRRGRPPGKNLRKSPGSSPSRHVCPGPALDATLVSGGGNARGSGAYNLGKGLTPPAQLVRTSHWPKTSETCTSWWSEWENEFPASVLKYVLKYGKKQFALDDNRRDTYKHALDSCRQPSVWAALNGELKQLVEVSLHLEHGYVRSLAQFAADLGPVVWKVASKKIDKFLPRGLEFGPGWIGENEALMQEQSLFTEVRSFERSIPDDCKSKLLYHRISESNIGYTNGFLLQGQEDLERIGLDS</sequence>
<evidence type="ECO:0000256" key="3">
    <source>
        <dbReference type="SAM" id="MobiDB-lite"/>
    </source>
</evidence>
<name>A0A8T1PR89_CARIL</name>
<dbReference type="PANTHER" id="PTHR22881">
    <property type="entry name" value="BROMODOMAIN CONTAINING PROTEIN"/>
    <property type="match status" value="1"/>
</dbReference>
<gene>
    <name evidence="5" type="ORF">CIPAW_08G074500</name>
</gene>
<dbReference type="Proteomes" id="UP000811609">
    <property type="component" value="Chromosome 8"/>
</dbReference>
<feature type="compositionally biased region" description="Acidic residues" evidence="3">
    <location>
        <begin position="62"/>
        <end position="71"/>
    </location>
</feature>
<feature type="region of interest" description="Disordered" evidence="3">
    <location>
        <begin position="259"/>
        <end position="303"/>
    </location>
</feature>
<dbReference type="PANTHER" id="PTHR22881:SF11">
    <property type="entry name" value="BROMODOMAIN-CONTAINING PROTEIN DDB_G0270170-LIKE ISOFORM X1"/>
    <property type="match status" value="1"/>
</dbReference>
<comment type="caution">
    <text evidence="5">The sequence shown here is derived from an EMBL/GenBank/DDBJ whole genome shotgun (WGS) entry which is preliminary data.</text>
</comment>
<dbReference type="SUPFAM" id="SSF47370">
    <property type="entry name" value="Bromodomain"/>
    <property type="match status" value="1"/>
</dbReference>
<dbReference type="PROSITE" id="PS00633">
    <property type="entry name" value="BROMODOMAIN_1"/>
    <property type="match status" value="1"/>
</dbReference>
<evidence type="ECO:0000259" key="4">
    <source>
        <dbReference type="PROSITE" id="PS50014"/>
    </source>
</evidence>
<evidence type="ECO:0000313" key="5">
    <source>
        <dbReference type="EMBL" id="KAG6644738.1"/>
    </source>
</evidence>
<keyword evidence="1 2" id="KW-0103">Bromodomain</keyword>
<dbReference type="PROSITE" id="PS50014">
    <property type="entry name" value="BROMODOMAIN_2"/>
    <property type="match status" value="1"/>
</dbReference>
<feature type="compositionally biased region" description="Basic residues" evidence="3">
    <location>
        <begin position="274"/>
        <end position="286"/>
    </location>
</feature>
<dbReference type="InterPro" id="IPR001487">
    <property type="entry name" value="Bromodomain"/>
</dbReference>
<evidence type="ECO:0000256" key="2">
    <source>
        <dbReference type="PROSITE-ProRule" id="PRU00035"/>
    </source>
</evidence>
<dbReference type="AlphaFoldDB" id="A0A8T1PR89"/>
<feature type="region of interest" description="Disordered" evidence="3">
    <location>
        <begin position="1"/>
        <end position="91"/>
    </location>
</feature>
<dbReference type="InterPro" id="IPR051831">
    <property type="entry name" value="Bromodomain_contain_prot"/>
</dbReference>
<dbReference type="SMART" id="SM00297">
    <property type="entry name" value="BROMO"/>
    <property type="match status" value="1"/>
</dbReference>
<feature type="compositionally biased region" description="Basic residues" evidence="3">
    <location>
        <begin position="12"/>
        <end position="21"/>
    </location>
</feature>
<proteinExistence type="predicted"/>
<evidence type="ECO:0000313" key="6">
    <source>
        <dbReference type="Proteomes" id="UP000811609"/>
    </source>
</evidence>
<dbReference type="OrthoDB" id="21449at2759"/>
<protein>
    <recommendedName>
        <fullName evidence="4">Bromo domain-containing protein</fullName>
    </recommendedName>
</protein>
<dbReference type="InterPro" id="IPR036427">
    <property type="entry name" value="Bromodomain-like_sf"/>
</dbReference>
<evidence type="ECO:0000256" key="1">
    <source>
        <dbReference type="ARBA" id="ARBA00023117"/>
    </source>
</evidence>
<reference evidence="5" key="1">
    <citation type="submission" date="2020-12" db="EMBL/GenBank/DDBJ databases">
        <title>WGS assembly of Carya illinoinensis cv. Pawnee.</title>
        <authorList>
            <person name="Platts A."/>
            <person name="Shu S."/>
            <person name="Wright S."/>
            <person name="Barry K."/>
            <person name="Edger P."/>
            <person name="Pires J.C."/>
            <person name="Schmutz J."/>
        </authorList>
    </citation>
    <scope>NUCLEOTIDE SEQUENCE</scope>
    <source>
        <tissue evidence="5">Leaf</tissue>
    </source>
</reference>
<organism evidence="5 6">
    <name type="scientific">Carya illinoinensis</name>
    <name type="common">Pecan</name>
    <dbReference type="NCBI Taxonomy" id="32201"/>
    <lineage>
        <taxon>Eukaryota</taxon>
        <taxon>Viridiplantae</taxon>
        <taxon>Streptophyta</taxon>
        <taxon>Embryophyta</taxon>
        <taxon>Tracheophyta</taxon>
        <taxon>Spermatophyta</taxon>
        <taxon>Magnoliopsida</taxon>
        <taxon>eudicotyledons</taxon>
        <taxon>Gunneridae</taxon>
        <taxon>Pentapetalae</taxon>
        <taxon>rosids</taxon>
        <taxon>fabids</taxon>
        <taxon>Fagales</taxon>
        <taxon>Juglandaceae</taxon>
        <taxon>Carya</taxon>
    </lineage>
</organism>
<keyword evidence="6" id="KW-1185">Reference proteome</keyword>
<dbReference type="PRINTS" id="PR00503">
    <property type="entry name" value="BROMODOMAIN"/>
</dbReference>
<dbReference type="InterPro" id="IPR018359">
    <property type="entry name" value="Bromodomain_CS"/>
</dbReference>
<dbReference type="Pfam" id="PF00439">
    <property type="entry name" value="Bromodomain"/>
    <property type="match status" value="1"/>
</dbReference>
<dbReference type="Gene3D" id="1.20.920.10">
    <property type="entry name" value="Bromodomain-like"/>
    <property type="match status" value="1"/>
</dbReference>
<feature type="domain" description="Bromo" evidence="4">
    <location>
        <begin position="174"/>
        <end position="244"/>
    </location>
</feature>